<dbReference type="Proteomes" id="UP001465668">
    <property type="component" value="Unassembled WGS sequence"/>
</dbReference>
<organism evidence="1 2">
    <name type="scientific">Seiridium cardinale</name>
    <dbReference type="NCBI Taxonomy" id="138064"/>
    <lineage>
        <taxon>Eukaryota</taxon>
        <taxon>Fungi</taxon>
        <taxon>Dikarya</taxon>
        <taxon>Ascomycota</taxon>
        <taxon>Pezizomycotina</taxon>
        <taxon>Sordariomycetes</taxon>
        <taxon>Xylariomycetidae</taxon>
        <taxon>Amphisphaeriales</taxon>
        <taxon>Sporocadaceae</taxon>
        <taxon>Seiridium</taxon>
    </lineage>
</organism>
<name>A0ABR2X7W8_9PEZI</name>
<comment type="caution">
    <text evidence="1">The sequence shown here is derived from an EMBL/GenBank/DDBJ whole genome shotgun (WGS) entry which is preliminary data.</text>
</comment>
<evidence type="ECO:0000313" key="2">
    <source>
        <dbReference type="Proteomes" id="UP001465668"/>
    </source>
</evidence>
<protein>
    <submittedName>
        <fullName evidence="1">Uncharacterized protein</fullName>
    </submittedName>
</protein>
<sequence length="44" mass="4711">MTQALFMNEGRGAMVEIMPDTGYDFHRQIVGDVVAQGLILASGA</sequence>
<proteinExistence type="predicted"/>
<gene>
    <name evidence="1" type="ORF">SCAR479_13474</name>
</gene>
<evidence type="ECO:0000313" key="1">
    <source>
        <dbReference type="EMBL" id="KAK9769821.1"/>
    </source>
</evidence>
<accession>A0ABR2X7W8</accession>
<dbReference type="EMBL" id="JARVKM010000109">
    <property type="protein sequence ID" value="KAK9769821.1"/>
    <property type="molecule type" value="Genomic_DNA"/>
</dbReference>
<reference evidence="1 2" key="1">
    <citation type="submission" date="2024-02" db="EMBL/GenBank/DDBJ databases">
        <title>First draft genome assembly of two strains of Seiridium cardinale.</title>
        <authorList>
            <person name="Emiliani G."/>
            <person name="Scali E."/>
        </authorList>
    </citation>
    <scope>NUCLEOTIDE SEQUENCE [LARGE SCALE GENOMIC DNA]</scope>
    <source>
        <strain evidence="1 2">BM-138-000479</strain>
    </source>
</reference>
<keyword evidence="2" id="KW-1185">Reference proteome</keyword>